<proteinExistence type="predicted"/>
<evidence type="ECO:0000313" key="2">
    <source>
        <dbReference type="Proteomes" id="UP000018958"/>
    </source>
</evidence>
<name>W2VNC9_PHYNI</name>
<feature type="non-terminal residue" evidence="1">
    <location>
        <position position="1"/>
    </location>
</feature>
<organism evidence="1 2">
    <name type="scientific">Phytophthora nicotianae CJ01A1</name>
    <dbReference type="NCBI Taxonomy" id="1317063"/>
    <lineage>
        <taxon>Eukaryota</taxon>
        <taxon>Sar</taxon>
        <taxon>Stramenopiles</taxon>
        <taxon>Oomycota</taxon>
        <taxon>Peronosporomycetes</taxon>
        <taxon>Peronosporales</taxon>
        <taxon>Peronosporaceae</taxon>
        <taxon>Phytophthora</taxon>
    </lineage>
</organism>
<sequence>LRLHDKFHVSYMRPYIFDANPRRLNDVPRLITRDGHDGLQVQAILDRRV</sequence>
<evidence type="ECO:0000313" key="1">
    <source>
        <dbReference type="EMBL" id="ETO99754.1"/>
    </source>
</evidence>
<dbReference type="OrthoDB" id="162055at2759"/>
<dbReference type="AlphaFoldDB" id="W2VNC9"/>
<gene>
    <name evidence="1" type="ORF">F441_22826</name>
</gene>
<reference evidence="1 2" key="1">
    <citation type="submission" date="2013-11" db="EMBL/GenBank/DDBJ databases">
        <title>The Genome Sequence of Phytophthora parasitica CJ01A1.</title>
        <authorList>
            <consortium name="The Broad Institute Genomics Platform"/>
            <person name="Russ C."/>
            <person name="Tyler B."/>
            <person name="Panabieres F."/>
            <person name="Shan W."/>
            <person name="Tripathy S."/>
            <person name="Grunwald N."/>
            <person name="Machado M."/>
            <person name="Johnson C.S."/>
            <person name="Walker B."/>
            <person name="Young S.K."/>
            <person name="Zeng Q."/>
            <person name="Gargeya S."/>
            <person name="Fitzgerald M."/>
            <person name="Haas B."/>
            <person name="Abouelleil A."/>
            <person name="Allen A.W."/>
            <person name="Alvarado L."/>
            <person name="Arachchi H.M."/>
            <person name="Berlin A.M."/>
            <person name="Chapman S.B."/>
            <person name="Gainer-Dewar J."/>
            <person name="Goldberg J."/>
            <person name="Griggs A."/>
            <person name="Gujja S."/>
            <person name="Hansen M."/>
            <person name="Howarth C."/>
            <person name="Imamovic A."/>
            <person name="Ireland A."/>
            <person name="Larimer J."/>
            <person name="McCowan C."/>
            <person name="Murphy C."/>
            <person name="Pearson M."/>
            <person name="Poon T.W."/>
            <person name="Priest M."/>
            <person name="Roberts A."/>
            <person name="Saif S."/>
            <person name="Shea T."/>
            <person name="Sisk P."/>
            <person name="Sykes S."/>
            <person name="Wortman J."/>
            <person name="Nusbaum C."/>
            <person name="Birren B."/>
        </authorList>
    </citation>
    <scope>NUCLEOTIDE SEQUENCE [LARGE SCALE GENOMIC DNA]</scope>
    <source>
        <strain evidence="1 2">CJ01A1</strain>
    </source>
</reference>
<dbReference type="Proteomes" id="UP000018958">
    <property type="component" value="Unassembled WGS sequence"/>
</dbReference>
<comment type="caution">
    <text evidence="1">The sequence shown here is derived from an EMBL/GenBank/DDBJ whole genome shotgun (WGS) entry which is preliminary data.</text>
</comment>
<dbReference type="EMBL" id="ANIX01005122">
    <property type="protein sequence ID" value="ETO99754.1"/>
    <property type="molecule type" value="Genomic_DNA"/>
</dbReference>
<protein>
    <submittedName>
        <fullName evidence="1">Uncharacterized protein</fullName>
    </submittedName>
</protein>
<feature type="non-terminal residue" evidence="1">
    <location>
        <position position="49"/>
    </location>
</feature>
<accession>W2VNC9</accession>